<keyword evidence="1" id="KW-0732">Signal</keyword>
<keyword evidence="3" id="KW-0547">Nucleotide-binding</keyword>
<dbReference type="OrthoDB" id="6312831at2"/>
<dbReference type="Gene3D" id="2.60.40.2390">
    <property type="match status" value="1"/>
</dbReference>
<keyword evidence="3" id="KW-0067">ATP-binding</keyword>
<dbReference type="PATRIC" id="fig|587753.10.peg.4358"/>
<evidence type="ECO:0000313" key="4">
    <source>
        <dbReference type="Proteomes" id="UP000032748"/>
    </source>
</evidence>
<feature type="signal peptide" evidence="1">
    <location>
        <begin position="1"/>
        <end position="25"/>
    </location>
</feature>
<keyword evidence="3" id="KW-0378">Hydrolase</keyword>
<gene>
    <name evidence="3" type="ORF">PCL1606_43610</name>
</gene>
<dbReference type="AlphaFoldDB" id="A0A0D5Y391"/>
<accession>A0A0D5Y391</accession>
<evidence type="ECO:0000259" key="2">
    <source>
        <dbReference type="Pfam" id="PF12975"/>
    </source>
</evidence>
<dbReference type="RefSeq" id="WP_044461943.1">
    <property type="nucleotide sequence ID" value="NZ_CP011110.1"/>
</dbReference>
<dbReference type="GO" id="GO:0004386">
    <property type="term" value="F:helicase activity"/>
    <property type="evidence" value="ECO:0007669"/>
    <property type="project" value="UniProtKB-KW"/>
</dbReference>
<dbReference type="InterPro" id="IPR024331">
    <property type="entry name" value="DUF3859"/>
</dbReference>
<proteinExistence type="predicted"/>
<feature type="chain" id="PRO_5002299607" evidence="1">
    <location>
        <begin position="26"/>
        <end position="158"/>
    </location>
</feature>
<protein>
    <submittedName>
        <fullName evidence="3">Helicase</fullName>
    </submittedName>
</protein>
<feature type="domain" description="DUF3859" evidence="2">
    <location>
        <begin position="28"/>
        <end position="157"/>
    </location>
</feature>
<dbReference type="Proteomes" id="UP000032748">
    <property type="component" value="Chromosome"/>
</dbReference>
<name>A0A0D5Y391_9PSED</name>
<sequence>MHLTRLSALAALMMLSGLGTSQVSAEVRVEGPVEYGVFEGPKAALQSGERMLRRSNESIERTEIVPARLGTKFGLRYQLVGKVADDVPLTLLYFTPGIRTPDGQRHDKFEVTQKLVPGAPQDIMAYEFTETHEAIPGEWRFMVFQGDRLLAQQRFTVR</sequence>
<keyword evidence="3" id="KW-0347">Helicase</keyword>
<dbReference type="Pfam" id="PF12975">
    <property type="entry name" value="DUF3859"/>
    <property type="match status" value="1"/>
</dbReference>
<dbReference type="KEGG" id="pcz:PCL1606_43610"/>
<reference evidence="3 4" key="1">
    <citation type="journal article" date="2015" name="Mol. Plant Microbe Interact.">
        <title>Comparative Genomic Analysis of Pseudomonas chlororaphis PCL1606 Reveals New Insight into Antifungal Compounds Involved in Biocontrol.</title>
        <authorList>
            <person name="Calderon C.E."/>
            <person name="Ramos C."/>
            <person name="de Vicente A."/>
            <person name="Cazorla F.M."/>
        </authorList>
    </citation>
    <scope>NUCLEOTIDE SEQUENCE [LARGE SCALE GENOMIC DNA]</scope>
    <source>
        <strain evidence="3 4">PCL1606</strain>
    </source>
</reference>
<evidence type="ECO:0000256" key="1">
    <source>
        <dbReference type="SAM" id="SignalP"/>
    </source>
</evidence>
<evidence type="ECO:0000313" key="3">
    <source>
        <dbReference type="EMBL" id="AKA25808.1"/>
    </source>
</evidence>
<organism evidence="3 4">
    <name type="scientific">Pseudomonas chlororaphis</name>
    <dbReference type="NCBI Taxonomy" id="587753"/>
    <lineage>
        <taxon>Bacteria</taxon>
        <taxon>Pseudomonadati</taxon>
        <taxon>Pseudomonadota</taxon>
        <taxon>Gammaproteobacteria</taxon>
        <taxon>Pseudomonadales</taxon>
        <taxon>Pseudomonadaceae</taxon>
        <taxon>Pseudomonas</taxon>
    </lineage>
</organism>
<dbReference type="EMBL" id="CP011110">
    <property type="protein sequence ID" value="AKA25808.1"/>
    <property type="molecule type" value="Genomic_DNA"/>
</dbReference>